<organism evidence="2 3">
    <name type="scientific">Ilex paraguariensis</name>
    <name type="common">yerba mate</name>
    <dbReference type="NCBI Taxonomy" id="185542"/>
    <lineage>
        <taxon>Eukaryota</taxon>
        <taxon>Viridiplantae</taxon>
        <taxon>Streptophyta</taxon>
        <taxon>Embryophyta</taxon>
        <taxon>Tracheophyta</taxon>
        <taxon>Spermatophyta</taxon>
        <taxon>Magnoliopsida</taxon>
        <taxon>eudicotyledons</taxon>
        <taxon>Gunneridae</taxon>
        <taxon>Pentapetalae</taxon>
        <taxon>asterids</taxon>
        <taxon>campanulids</taxon>
        <taxon>Aquifoliales</taxon>
        <taxon>Aquifoliaceae</taxon>
        <taxon>Ilex</taxon>
    </lineage>
</organism>
<keyword evidence="3" id="KW-1185">Reference proteome</keyword>
<evidence type="ECO:0000256" key="1">
    <source>
        <dbReference type="SAM" id="MobiDB-lite"/>
    </source>
</evidence>
<reference evidence="2 3" key="1">
    <citation type="submission" date="2024-02" db="EMBL/GenBank/DDBJ databases">
        <authorList>
            <person name="Vignale AGUSTIN F."/>
            <person name="Sosa J E."/>
            <person name="Modenutti C."/>
        </authorList>
    </citation>
    <scope>NUCLEOTIDE SEQUENCE [LARGE SCALE GENOMIC DNA]</scope>
</reference>
<gene>
    <name evidence="2" type="ORF">ILEXP_LOCUS33544</name>
</gene>
<accession>A0ABC8T4U7</accession>
<protein>
    <submittedName>
        <fullName evidence="2">Uncharacterized protein</fullName>
    </submittedName>
</protein>
<dbReference type="Proteomes" id="UP001642360">
    <property type="component" value="Unassembled WGS sequence"/>
</dbReference>
<proteinExistence type="predicted"/>
<sequence>MEFLTENPGGSDTQEVQSERRDNNGIKGESKPVDSRRFWWNMNNVDNLANQMAHLTSVERT</sequence>
<evidence type="ECO:0000313" key="3">
    <source>
        <dbReference type="Proteomes" id="UP001642360"/>
    </source>
</evidence>
<comment type="caution">
    <text evidence="2">The sequence shown here is derived from an EMBL/GenBank/DDBJ whole genome shotgun (WGS) entry which is preliminary data.</text>
</comment>
<feature type="compositionally biased region" description="Basic and acidic residues" evidence="1">
    <location>
        <begin position="17"/>
        <end position="34"/>
    </location>
</feature>
<name>A0ABC8T4U7_9AQUA</name>
<evidence type="ECO:0000313" key="2">
    <source>
        <dbReference type="EMBL" id="CAK9164429.1"/>
    </source>
</evidence>
<dbReference type="AlphaFoldDB" id="A0ABC8T4U7"/>
<feature type="region of interest" description="Disordered" evidence="1">
    <location>
        <begin position="1"/>
        <end position="34"/>
    </location>
</feature>
<dbReference type="EMBL" id="CAUOFW020004203">
    <property type="protein sequence ID" value="CAK9164429.1"/>
    <property type="molecule type" value="Genomic_DNA"/>
</dbReference>